<comment type="subcellular location">
    <subcellularLocation>
        <location evidence="5">Nucleus</location>
    </subcellularLocation>
</comment>
<dbReference type="SUPFAM" id="SSF46785">
    <property type="entry name" value="Winged helix' DNA-binding domain"/>
    <property type="match status" value="1"/>
</dbReference>
<evidence type="ECO:0000256" key="5">
    <source>
        <dbReference type="RuleBase" id="RU003796"/>
    </source>
</evidence>
<evidence type="ECO:0000256" key="4">
    <source>
        <dbReference type="ARBA" id="ARBA00023163"/>
    </source>
</evidence>
<dbReference type="InterPro" id="IPR032198">
    <property type="entry name" value="E2F_CC-MB"/>
</dbReference>
<dbReference type="InterPro" id="IPR037241">
    <property type="entry name" value="E2F-DP_heterodim"/>
</dbReference>
<feature type="region of interest" description="Disordered" evidence="7">
    <location>
        <begin position="99"/>
        <end position="140"/>
    </location>
</feature>
<dbReference type="InterPro" id="IPR003316">
    <property type="entry name" value="E2F_WHTH_DNA-bd_dom"/>
</dbReference>
<keyword evidence="5" id="KW-0539">Nucleus</keyword>
<dbReference type="CDD" id="cd14660">
    <property type="entry name" value="E2F_DD"/>
    <property type="match status" value="1"/>
</dbReference>
<evidence type="ECO:0000259" key="8">
    <source>
        <dbReference type="SMART" id="SM01372"/>
    </source>
</evidence>
<dbReference type="Pfam" id="PF02319">
    <property type="entry name" value="WHD_E2F_TDP"/>
    <property type="match status" value="1"/>
</dbReference>
<dbReference type="SUPFAM" id="SSF144074">
    <property type="entry name" value="E2F-DP heterodimerization region"/>
    <property type="match status" value="1"/>
</dbReference>
<evidence type="ECO:0000256" key="1">
    <source>
        <dbReference type="ARBA" id="ARBA00010940"/>
    </source>
</evidence>
<evidence type="ECO:0000256" key="7">
    <source>
        <dbReference type="SAM" id="MobiDB-lite"/>
    </source>
</evidence>
<keyword evidence="3 5" id="KW-0238">DNA-binding</keyword>
<keyword evidence="6" id="KW-0175">Coiled coil</keyword>
<comment type="caution">
    <text evidence="9">The sequence shown here is derived from an EMBL/GenBank/DDBJ whole genome shotgun (WGS) entry which is preliminary data.</text>
</comment>
<keyword evidence="2 5" id="KW-0805">Transcription regulation</keyword>
<dbReference type="PANTHER" id="PTHR12081:SF107">
    <property type="entry name" value="E2E3"/>
    <property type="match status" value="1"/>
</dbReference>
<reference evidence="10" key="1">
    <citation type="submission" date="2020-01" db="EMBL/GenBank/DDBJ databases">
        <title>Draft genome sequence of the Termite Coptotermes fromosanus.</title>
        <authorList>
            <person name="Itakura S."/>
            <person name="Yosikawa Y."/>
            <person name="Umezawa K."/>
        </authorList>
    </citation>
    <scope>NUCLEOTIDE SEQUENCE [LARGE SCALE GENOMIC DNA]</scope>
</reference>
<dbReference type="InParanoid" id="A0A6L2Q6C9"/>
<keyword evidence="10" id="KW-1185">Reference proteome</keyword>
<evidence type="ECO:0000256" key="2">
    <source>
        <dbReference type="ARBA" id="ARBA00023015"/>
    </source>
</evidence>
<evidence type="ECO:0000313" key="9">
    <source>
        <dbReference type="EMBL" id="GFG39490.1"/>
    </source>
</evidence>
<dbReference type="EMBL" id="BLKM01000903">
    <property type="protein sequence ID" value="GFG39490.1"/>
    <property type="molecule type" value="Genomic_DNA"/>
</dbReference>
<dbReference type="Gene3D" id="6.10.250.540">
    <property type="match status" value="1"/>
</dbReference>
<dbReference type="InterPro" id="IPR036390">
    <property type="entry name" value="WH_DNA-bd_sf"/>
</dbReference>
<dbReference type="InterPro" id="IPR036388">
    <property type="entry name" value="WH-like_DNA-bd_sf"/>
</dbReference>
<dbReference type="Gene3D" id="1.10.10.10">
    <property type="entry name" value="Winged helix-like DNA-binding domain superfamily/Winged helix DNA-binding domain"/>
    <property type="match status" value="1"/>
</dbReference>
<evidence type="ECO:0000256" key="3">
    <source>
        <dbReference type="ARBA" id="ARBA00023125"/>
    </source>
</evidence>
<feature type="region of interest" description="Disordered" evidence="7">
    <location>
        <begin position="418"/>
        <end position="443"/>
    </location>
</feature>
<feature type="compositionally biased region" description="Low complexity" evidence="7">
    <location>
        <begin position="119"/>
        <end position="133"/>
    </location>
</feature>
<dbReference type="GO" id="GO:0046983">
    <property type="term" value="F:protein dimerization activity"/>
    <property type="evidence" value="ECO:0007669"/>
    <property type="project" value="InterPro"/>
</dbReference>
<dbReference type="Pfam" id="PF16421">
    <property type="entry name" value="E2F_CC-MB"/>
    <property type="match status" value="1"/>
</dbReference>
<protein>
    <recommendedName>
        <fullName evidence="8">E2F/DP family winged-helix DNA-binding domain-containing protein</fullName>
    </recommendedName>
</protein>
<dbReference type="PANTHER" id="PTHR12081">
    <property type="entry name" value="TRANSCRIPTION FACTOR E2F"/>
    <property type="match status" value="1"/>
</dbReference>
<dbReference type="FunFam" id="1.10.10.10:FF:000008">
    <property type="entry name" value="E2F transcription factor 1"/>
    <property type="match status" value="1"/>
</dbReference>
<gene>
    <name evidence="9" type="ORF">Cfor_12449</name>
</gene>
<comment type="similarity">
    <text evidence="1 5">Belongs to the E2F/DP family.</text>
</comment>
<proteinExistence type="inferred from homology"/>
<dbReference type="GO" id="GO:0000981">
    <property type="term" value="F:DNA-binding transcription factor activity, RNA polymerase II-specific"/>
    <property type="evidence" value="ECO:0007669"/>
    <property type="project" value="TreeGrafter"/>
</dbReference>
<feature type="non-terminal residue" evidence="9">
    <location>
        <position position="443"/>
    </location>
</feature>
<feature type="domain" description="E2F/DP family winged-helix DNA-binding" evidence="8">
    <location>
        <begin position="145"/>
        <end position="210"/>
    </location>
</feature>
<accession>A0A6L2Q6C9</accession>
<sequence length="443" mass="48955">MPRVRRAVTLADESSRIFSTPDMATTKLGSKTYVEVSNNAEITMAQCQSHHGLTLISPSSYHLLDHEYGQTPQHQIMRRPTTAPPRTEAVKRRLNLEASPASEEGFKTPRSTRRMRTVSNSSGASSFNSSPASKAVLRKPVERTRYDTSLGLLTKRFVGLLQSSPDGVVDLNVASERLDVQKRRIYDITNVLEGIGILEKKSKNNIQWRGGQIPGGAGGVSARSLRSDVEDLEAKENMLDQLIINAECNLRQLSEDKRYAYITYQDLRGIPEYRHQTIMAIKAPPEAKLQVPHPSQGLQMYMKSENGEIEVFLCPEESTVQNGSSEDMSGTVNEPMPSCSSAVDYGQQQTVPVPSTVGSVADYSTVEVTASAVTDPSNHVDLEHLQISHDFMIKNEPVSEDVESVSGLSRIRNVLISEPDDFEPMGGGRFQLQTEDQHNSHIS</sequence>
<dbReference type="Proteomes" id="UP000502823">
    <property type="component" value="Unassembled WGS sequence"/>
</dbReference>
<evidence type="ECO:0000313" key="10">
    <source>
        <dbReference type="Proteomes" id="UP000502823"/>
    </source>
</evidence>
<dbReference type="GO" id="GO:0000978">
    <property type="term" value="F:RNA polymerase II cis-regulatory region sequence-specific DNA binding"/>
    <property type="evidence" value="ECO:0007669"/>
    <property type="project" value="InterPro"/>
</dbReference>
<name>A0A6L2Q6C9_COPFO</name>
<dbReference type="OrthoDB" id="1743261at2759"/>
<dbReference type="GO" id="GO:0090575">
    <property type="term" value="C:RNA polymerase II transcription regulator complex"/>
    <property type="evidence" value="ECO:0007669"/>
    <property type="project" value="TreeGrafter"/>
</dbReference>
<evidence type="ECO:0000256" key="6">
    <source>
        <dbReference type="SAM" id="Coils"/>
    </source>
</evidence>
<keyword evidence="4 5" id="KW-0804">Transcription</keyword>
<organism evidence="9 10">
    <name type="scientific">Coptotermes formosanus</name>
    <name type="common">Formosan subterranean termite</name>
    <dbReference type="NCBI Taxonomy" id="36987"/>
    <lineage>
        <taxon>Eukaryota</taxon>
        <taxon>Metazoa</taxon>
        <taxon>Ecdysozoa</taxon>
        <taxon>Arthropoda</taxon>
        <taxon>Hexapoda</taxon>
        <taxon>Insecta</taxon>
        <taxon>Pterygota</taxon>
        <taxon>Neoptera</taxon>
        <taxon>Polyneoptera</taxon>
        <taxon>Dictyoptera</taxon>
        <taxon>Blattodea</taxon>
        <taxon>Blattoidea</taxon>
        <taxon>Termitoidae</taxon>
        <taxon>Rhinotermitidae</taxon>
        <taxon>Coptotermes</taxon>
    </lineage>
</organism>
<dbReference type="InterPro" id="IPR015633">
    <property type="entry name" value="E2F"/>
</dbReference>
<dbReference type="AlphaFoldDB" id="A0A6L2Q6C9"/>
<dbReference type="SMART" id="SM01372">
    <property type="entry name" value="E2F_TDP"/>
    <property type="match status" value="1"/>
</dbReference>
<feature type="coiled-coil region" evidence="6">
    <location>
        <begin position="222"/>
        <end position="249"/>
    </location>
</feature>